<name>A0A4R8I456_9FLAO</name>
<dbReference type="OrthoDB" id="4479522at2"/>
<proteinExistence type="predicted"/>
<dbReference type="AlphaFoldDB" id="A0A4R8I456"/>
<accession>A0A4R8I456</accession>
<dbReference type="RefSeq" id="WP_133946123.1">
    <property type="nucleotide sequence ID" value="NZ_SOEO01000003.1"/>
</dbReference>
<dbReference type="EMBL" id="SOEO01000003">
    <property type="protein sequence ID" value="TDX83088.1"/>
    <property type="molecule type" value="Genomic_DNA"/>
</dbReference>
<evidence type="ECO:0000313" key="2">
    <source>
        <dbReference type="Proteomes" id="UP000295313"/>
    </source>
</evidence>
<keyword evidence="2" id="KW-1185">Reference proteome</keyword>
<protein>
    <submittedName>
        <fullName evidence="1">Uncharacterized protein</fullName>
    </submittedName>
</protein>
<gene>
    <name evidence="1" type="ORF">B0I22_3151</name>
</gene>
<sequence length="237" mass="28343">MNTFISYEGLPIKSGGAHKLNKKDSKEIYNEISFFLKNFASDVKLNQIEVSLYESKEKTYSTFKLLFKLILKFGLPKYLNDGLLKSWTWNLSQKKFQKGFEILELNNQLPNNPFGPISLNFKWNFHFKNNKTNITFPNQNLIPEIDFRNKNSQIYLRISKKSTISTWFAFPFEEINKFEKEYINELKTNLPFKLSDNHWKIWKKSQNGNWFSRKHRILKNIKLEFVNRIFIFANKQS</sequence>
<evidence type="ECO:0000313" key="1">
    <source>
        <dbReference type="EMBL" id="TDX83088.1"/>
    </source>
</evidence>
<comment type="caution">
    <text evidence="1">The sequence shown here is derived from an EMBL/GenBank/DDBJ whole genome shotgun (WGS) entry which is preliminary data.</text>
</comment>
<reference evidence="1 2" key="1">
    <citation type="submission" date="2019-03" db="EMBL/GenBank/DDBJ databases">
        <title>Genomic Encyclopedia of Type Strains, Phase III (KMG-III): the genomes of soil and plant-associated and newly described type strains.</title>
        <authorList>
            <person name="Whitman W."/>
        </authorList>
    </citation>
    <scope>NUCLEOTIDE SEQUENCE [LARGE SCALE GENOMIC DNA]</scope>
    <source>
        <strain evidence="1 2">CGMCC 1.12802</strain>
    </source>
</reference>
<organism evidence="1 2">
    <name type="scientific">Epilithonimonas xixisoli</name>
    <dbReference type="NCBI Taxonomy" id="1476462"/>
    <lineage>
        <taxon>Bacteria</taxon>
        <taxon>Pseudomonadati</taxon>
        <taxon>Bacteroidota</taxon>
        <taxon>Flavobacteriia</taxon>
        <taxon>Flavobacteriales</taxon>
        <taxon>Weeksellaceae</taxon>
        <taxon>Chryseobacterium group</taxon>
        <taxon>Epilithonimonas</taxon>
    </lineage>
</organism>
<dbReference type="Proteomes" id="UP000295313">
    <property type="component" value="Unassembled WGS sequence"/>
</dbReference>